<feature type="transmembrane region" description="Helical" evidence="6">
    <location>
        <begin position="74"/>
        <end position="90"/>
    </location>
</feature>
<gene>
    <name evidence="7" type="ORF">CEY16_06915</name>
</gene>
<organism evidence="7 8">
    <name type="scientific">Halalkalibacillus sediminis</name>
    <dbReference type="NCBI Taxonomy" id="2018042"/>
    <lineage>
        <taxon>Bacteria</taxon>
        <taxon>Bacillati</taxon>
        <taxon>Bacillota</taxon>
        <taxon>Bacilli</taxon>
        <taxon>Bacillales</taxon>
        <taxon>Bacillaceae</taxon>
        <taxon>Halalkalibacillus</taxon>
    </lineage>
</organism>
<dbReference type="Pfam" id="PF07690">
    <property type="entry name" value="MFS_1"/>
    <property type="match status" value="1"/>
</dbReference>
<feature type="transmembrane region" description="Helical" evidence="6">
    <location>
        <begin position="309"/>
        <end position="335"/>
    </location>
</feature>
<keyword evidence="5 6" id="KW-0472">Membrane</keyword>
<feature type="transmembrane region" description="Helical" evidence="6">
    <location>
        <begin position="344"/>
        <end position="366"/>
    </location>
</feature>
<keyword evidence="3 6" id="KW-0812">Transmembrane</keyword>
<dbReference type="SUPFAM" id="SSF103473">
    <property type="entry name" value="MFS general substrate transporter"/>
    <property type="match status" value="1"/>
</dbReference>
<evidence type="ECO:0000256" key="2">
    <source>
        <dbReference type="ARBA" id="ARBA00022475"/>
    </source>
</evidence>
<feature type="transmembrane region" description="Helical" evidence="6">
    <location>
        <begin position="372"/>
        <end position="392"/>
    </location>
</feature>
<evidence type="ECO:0000313" key="7">
    <source>
        <dbReference type="EMBL" id="PKR77660.1"/>
    </source>
</evidence>
<dbReference type="PANTHER" id="PTHR23513:SF6">
    <property type="entry name" value="MAJOR FACILITATOR SUPERFAMILY ASSOCIATED DOMAIN-CONTAINING PROTEIN"/>
    <property type="match status" value="1"/>
</dbReference>
<dbReference type="AlphaFoldDB" id="A0A2I0QU90"/>
<evidence type="ECO:0000313" key="8">
    <source>
        <dbReference type="Proteomes" id="UP000243524"/>
    </source>
</evidence>
<keyword evidence="8" id="KW-1185">Reference proteome</keyword>
<feature type="transmembrane region" description="Helical" evidence="6">
    <location>
        <begin position="148"/>
        <end position="166"/>
    </location>
</feature>
<proteinExistence type="predicted"/>
<evidence type="ECO:0000256" key="4">
    <source>
        <dbReference type="ARBA" id="ARBA00022989"/>
    </source>
</evidence>
<reference evidence="7 8" key="1">
    <citation type="submission" date="2017-06" db="EMBL/GenBank/DDBJ databases">
        <title>the draft geome sequence of Illustriluteabacillus marina B3227.</title>
        <authorList>
            <person name="He R.-H."/>
            <person name="Du Z.-J."/>
        </authorList>
    </citation>
    <scope>NUCLEOTIDE SEQUENCE [LARGE SCALE GENOMIC DNA]</scope>
    <source>
        <strain evidence="7 8">B3227</strain>
    </source>
</reference>
<dbReference type="Proteomes" id="UP000243524">
    <property type="component" value="Unassembled WGS sequence"/>
</dbReference>
<evidence type="ECO:0000256" key="6">
    <source>
        <dbReference type="SAM" id="Phobius"/>
    </source>
</evidence>
<keyword evidence="2" id="KW-1003">Cell membrane</keyword>
<feature type="transmembrane region" description="Helical" evidence="6">
    <location>
        <begin position="38"/>
        <end position="62"/>
    </location>
</feature>
<accession>A0A2I0QU90</accession>
<protein>
    <submittedName>
        <fullName evidence="7">MFS transporter</fullName>
    </submittedName>
</protein>
<comment type="caution">
    <text evidence="7">The sequence shown here is derived from an EMBL/GenBank/DDBJ whole genome shotgun (WGS) entry which is preliminary data.</text>
</comment>
<name>A0A2I0QU90_9BACI</name>
<evidence type="ECO:0000256" key="1">
    <source>
        <dbReference type="ARBA" id="ARBA00004651"/>
    </source>
</evidence>
<dbReference type="Gene3D" id="1.20.1250.20">
    <property type="entry name" value="MFS general substrate transporter like domains"/>
    <property type="match status" value="1"/>
</dbReference>
<dbReference type="PANTHER" id="PTHR23513">
    <property type="entry name" value="INTEGRAL MEMBRANE EFFLUX PROTEIN-RELATED"/>
    <property type="match status" value="1"/>
</dbReference>
<dbReference type="CDD" id="cd06173">
    <property type="entry name" value="MFS_MefA_like"/>
    <property type="match status" value="1"/>
</dbReference>
<evidence type="ECO:0000256" key="5">
    <source>
        <dbReference type="ARBA" id="ARBA00023136"/>
    </source>
</evidence>
<keyword evidence="4 6" id="KW-1133">Transmembrane helix</keyword>
<feature type="transmembrane region" description="Helical" evidence="6">
    <location>
        <begin position="96"/>
        <end position="115"/>
    </location>
</feature>
<dbReference type="InterPro" id="IPR011701">
    <property type="entry name" value="MFS"/>
</dbReference>
<dbReference type="GO" id="GO:0022857">
    <property type="term" value="F:transmembrane transporter activity"/>
    <property type="evidence" value="ECO:0007669"/>
    <property type="project" value="InterPro"/>
</dbReference>
<feature type="transmembrane region" description="Helical" evidence="6">
    <location>
        <begin position="172"/>
        <end position="191"/>
    </location>
</feature>
<dbReference type="GO" id="GO:0005886">
    <property type="term" value="C:plasma membrane"/>
    <property type="evidence" value="ECO:0007669"/>
    <property type="project" value="UniProtKB-SubCell"/>
</dbReference>
<feature type="transmembrane region" description="Helical" evidence="6">
    <location>
        <begin position="224"/>
        <end position="245"/>
    </location>
</feature>
<sequence length="406" mass="44060">MFKRNMSLIVSNQFFTVLADSIFDLAILWYVYQLTDSALSAAAITAITSLTRILVGPFIGVFIDRTEPKTSMQIGYALMIGIGIFLSIFYALQINILIAFIYVAIILQHICMIFIEPAKNKLLPRIVGEKRIVQVNGYITSTSQTSELIGQSISGFVIGMIGFVGVMLTHSAVYLLASILLIFVINITNVSSEVKNMEETKPTVWKDLKVGFSALKKNKTVFKLIFLVMAVNVTTIAGSLMVVLVSDQYGANAIQYGFMNASAAGVGILIGLVAGKFLPLVKPGLLIGAEFIIGGVAFIGMGLTTNYYIGVVFFLIMTALTVLVNILFASLLILLVKDDVRGRVFTLVGALSNFLMPPLALAGGYVADLFDVSYLFLFAGGWIAICGLVPLIDRDLRSIEKVPSIK</sequence>
<feature type="transmembrane region" description="Helical" evidence="6">
    <location>
        <begin position="12"/>
        <end position="32"/>
    </location>
</feature>
<comment type="subcellular location">
    <subcellularLocation>
        <location evidence="1">Cell membrane</location>
        <topology evidence="1">Multi-pass membrane protein</topology>
    </subcellularLocation>
</comment>
<dbReference type="InterPro" id="IPR036259">
    <property type="entry name" value="MFS_trans_sf"/>
</dbReference>
<feature type="transmembrane region" description="Helical" evidence="6">
    <location>
        <begin position="285"/>
        <end position="303"/>
    </location>
</feature>
<dbReference type="EMBL" id="PJNH01000002">
    <property type="protein sequence ID" value="PKR77660.1"/>
    <property type="molecule type" value="Genomic_DNA"/>
</dbReference>
<dbReference type="RefSeq" id="WP_101331268.1">
    <property type="nucleotide sequence ID" value="NZ_PJNH01000002.1"/>
</dbReference>
<feature type="transmembrane region" description="Helical" evidence="6">
    <location>
        <begin position="257"/>
        <end position="278"/>
    </location>
</feature>
<evidence type="ECO:0000256" key="3">
    <source>
        <dbReference type="ARBA" id="ARBA00022692"/>
    </source>
</evidence>
<dbReference type="OrthoDB" id="2961659at2"/>